<sequence>MNPADIEPMTDENWTDAASALCRAAMTFETMLVSCLEKHPERFRELIAPYQEEFQTHSAVVTHWRHLLEISEGLGAEAE</sequence>
<evidence type="ECO:0000313" key="1">
    <source>
        <dbReference type="EMBL" id="QDV42221.1"/>
    </source>
</evidence>
<keyword evidence="2" id="KW-1185">Reference proteome</keyword>
<dbReference type="EMBL" id="CP037423">
    <property type="protein sequence ID" value="QDV42221.1"/>
    <property type="molecule type" value="Genomic_DNA"/>
</dbReference>
<protein>
    <submittedName>
        <fullName evidence="1">Uncharacterized protein</fullName>
    </submittedName>
</protein>
<dbReference type="AlphaFoldDB" id="A0A518HMY8"/>
<accession>A0A518HMY8</accession>
<name>A0A518HMY8_9BACT</name>
<dbReference type="KEGG" id="snep:Enr13x_20660"/>
<proteinExistence type="predicted"/>
<organism evidence="1 2">
    <name type="scientific">Stieleria neptunia</name>
    <dbReference type="NCBI Taxonomy" id="2527979"/>
    <lineage>
        <taxon>Bacteria</taxon>
        <taxon>Pseudomonadati</taxon>
        <taxon>Planctomycetota</taxon>
        <taxon>Planctomycetia</taxon>
        <taxon>Pirellulales</taxon>
        <taxon>Pirellulaceae</taxon>
        <taxon>Stieleria</taxon>
    </lineage>
</organism>
<evidence type="ECO:0000313" key="2">
    <source>
        <dbReference type="Proteomes" id="UP000319004"/>
    </source>
</evidence>
<reference evidence="1 2" key="1">
    <citation type="submission" date="2019-03" db="EMBL/GenBank/DDBJ databases">
        <title>Deep-cultivation of Planctomycetes and their phenomic and genomic characterization uncovers novel biology.</title>
        <authorList>
            <person name="Wiegand S."/>
            <person name="Jogler M."/>
            <person name="Boedeker C."/>
            <person name="Pinto D."/>
            <person name="Vollmers J."/>
            <person name="Rivas-Marin E."/>
            <person name="Kohn T."/>
            <person name="Peeters S.H."/>
            <person name="Heuer A."/>
            <person name="Rast P."/>
            <person name="Oberbeckmann S."/>
            <person name="Bunk B."/>
            <person name="Jeske O."/>
            <person name="Meyerdierks A."/>
            <person name="Storesund J.E."/>
            <person name="Kallscheuer N."/>
            <person name="Luecker S."/>
            <person name="Lage O.M."/>
            <person name="Pohl T."/>
            <person name="Merkel B.J."/>
            <person name="Hornburger P."/>
            <person name="Mueller R.-W."/>
            <person name="Bruemmer F."/>
            <person name="Labrenz M."/>
            <person name="Spormann A.M."/>
            <person name="Op den Camp H."/>
            <person name="Overmann J."/>
            <person name="Amann R."/>
            <person name="Jetten M.S.M."/>
            <person name="Mascher T."/>
            <person name="Medema M.H."/>
            <person name="Devos D.P."/>
            <person name="Kaster A.-K."/>
            <person name="Ovreas L."/>
            <person name="Rohde M."/>
            <person name="Galperin M.Y."/>
            <person name="Jogler C."/>
        </authorList>
    </citation>
    <scope>NUCLEOTIDE SEQUENCE [LARGE SCALE GENOMIC DNA]</scope>
    <source>
        <strain evidence="1 2">Enr13</strain>
    </source>
</reference>
<dbReference type="Proteomes" id="UP000319004">
    <property type="component" value="Chromosome"/>
</dbReference>
<gene>
    <name evidence="1" type="ORF">Enr13x_20660</name>
</gene>